<dbReference type="AlphaFoldDB" id="A0A1E3XBI1"/>
<organism evidence="1 2">
    <name type="scientific">Candidatus Scalindua rubra</name>
    <dbReference type="NCBI Taxonomy" id="1872076"/>
    <lineage>
        <taxon>Bacteria</taxon>
        <taxon>Pseudomonadati</taxon>
        <taxon>Planctomycetota</taxon>
        <taxon>Candidatus Brocadiia</taxon>
        <taxon>Candidatus Brocadiales</taxon>
        <taxon>Candidatus Scalinduaceae</taxon>
        <taxon>Candidatus Scalindua</taxon>
    </lineage>
</organism>
<keyword evidence="1" id="KW-0540">Nuclease</keyword>
<dbReference type="InterPro" id="IPR011335">
    <property type="entry name" value="Restrct_endonuc-II-like"/>
</dbReference>
<dbReference type="GO" id="GO:0000287">
    <property type="term" value="F:magnesium ion binding"/>
    <property type="evidence" value="ECO:0007669"/>
    <property type="project" value="InterPro"/>
</dbReference>
<dbReference type="Gene3D" id="3.40.91.20">
    <property type="match status" value="1"/>
</dbReference>
<dbReference type="Pfam" id="PF09195">
    <property type="entry name" value="Endonuc-BglII"/>
    <property type="match status" value="1"/>
</dbReference>
<comment type="caution">
    <text evidence="1">The sequence shown here is derived from an EMBL/GenBank/DDBJ whole genome shotgun (WGS) entry which is preliminary data.</text>
</comment>
<reference evidence="1 2" key="1">
    <citation type="submission" date="2016-07" db="EMBL/GenBank/DDBJ databases">
        <title>Draft genome of Scalindua rubra, obtained from a brine-seawater interface in the Red Sea, sheds light on salt adaptation in anammox bacteria.</title>
        <authorList>
            <person name="Speth D.R."/>
            <person name="Lagkouvardos I."/>
            <person name="Wang Y."/>
            <person name="Qian P.-Y."/>
            <person name="Dutilh B.E."/>
            <person name="Jetten M.S."/>
        </authorList>
    </citation>
    <scope>NUCLEOTIDE SEQUENCE [LARGE SCALE GENOMIC DNA]</scope>
    <source>
        <strain evidence="1">BSI-1</strain>
    </source>
</reference>
<evidence type="ECO:0000313" key="2">
    <source>
        <dbReference type="Proteomes" id="UP000094056"/>
    </source>
</evidence>
<dbReference type="PATRIC" id="fig|1872076.5.peg.2233"/>
<dbReference type="InterPro" id="IPR015278">
    <property type="entry name" value="BglII-like"/>
</dbReference>
<dbReference type="Proteomes" id="UP000094056">
    <property type="component" value="Unassembled WGS sequence"/>
</dbReference>
<keyword evidence="1" id="KW-0378">Hydrolase</keyword>
<evidence type="ECO:0000313" key="1">
    <source>
        <dbReference type="EMBL" id="ODS32959.1"/>
    </source>
</evidence>
<gene>
    <name evidence="1" type="ORF">SCARUB_01898</name>
</gene>
<keyword evidence="1" id="KW-0255">Endonuclease</keyword>
<name>A0A1E3XBI1_9BACT</name>
<dbReference type="SUPFAM" id="SSF52980">
    <property type="entry name" value="Restriction endonuclease-like"/>
    <property type="match status" value="1"/>
</dbReference>
<accession>A0A1E3XBI1</accession>
<dbReference type="GO" id="GO:0009307">
    <property type="term" value="P:DNA restriction-modification system"/>
    <property type="evidence" value="ECO:0007669"/>
    <property type="project" value="InterPro"/>
</dbReference>
<dbReference type="EMBL" id="MAYW01000042">
    <property type="protein sequence ID" value="ODS32959.1"/>
    <property type="molecule type" value="Genomic_DNA"/>
</dbReference>
<protein>
    <submittedName>
        <fullName evidence="1">Restriction endonuclease BglII</fullName>
    </submittedName>
</protein>
<dbReference type="InterPro" id="IPR011338">
    <property type="entry name" value="BamHI/BglII/BstY"/>
</dbReference>
<sequence>MKIIEKYSHIYSEEYLIVHHKETYKEILDIVESVDVKKSQKRYNPKELDKEFNKVFRQREWKSLRYPYYVTTNYFDVQRLTALTLKRQKDFLTKHGIESPIYSYKQTDFVKDNIAVEVQFGKYSFVAYDLFVKHLLFYTGGVINVGIEVLPMKSMQAEMSTGIAYYEGEVYNVLRHGRNNPPVPLLIIGVAP</sequence>
<proteinExistence type="predicted"/>
<dbReference type="GO" id="GO:0009036">
    <property type="term" value="F:type II site-specific deoxyribonuclease activity"/>
    <property type="evidence" value="ECO:0007669"/>
    <property type="project" value="InterPro"/>
</dbReference>
<dbReference type="GO" id="GO:0003677">
    <property type="term" value="F:DNA binding"/>
    <property type="evidence" value="ECO:0007669"/>
    <property type="project" value="InterPro"/>
</dbReference>